<accession>A0A840AYG9</accession>
<evidence type="ECO:0008006" key="4">
    <source>
        <dbReference type="Google" id="ProtNLM"/>
    </source>
</evidence>
<keyword evidence="1" id="KW-1133">Transmembrane helix</keyword>
<keyword evidence="3" id="KW-1185">Reference proteome</keyword>
<dbReference type="AlphaFoldDB" id="A0A840AYG9"/>
<gene>
    <name evidence="2" type="ORF">GGR91_000289</name>
</gene>
<reference evidence="2 3" key="1">
    <citation type="submission" date="2020-08" db="EMBL/GenBank/DDBJ databases">
        <title>Genomic Encyclopedia of Type Strains, Phase IV (KMG-IV): sequencing the most valuable type-strain genomes for metagenomic binning, comparative biology and taxonomic classification.</title>
        <authorList>
            <person name="Goeker M."/>
        </authorList>
    </citation>
    <scope>NUCLEOTIDE SEQUENCE [LARGE SCALE GENOMIC DNA]</scope>
    <source>
        <strain evidence="2 3">DSM 29050</strain>
    </source>
</reference>
<dbReference type="Proteomes" id="UP000581447">
    <property type="component" value="Unassembled WGS sequence"/>
</dbReference>
<feature type="transmembrane region" description="Helical" evidence="1">
    <location>
        <begin position="84"/>
        <end position="105"/>
    </location>
</feature>
<keyword evidence="1" id="KW-0472">Membrane</keyword>
<evidence type="ECO:0000313" key="2">
    <source>
        <dbReference type="EMBL" id="MBB3942067.1"/>
    </source>
</evidence>
<organism evidence="2 3">
    <name type="scientific">Sphingorhabdus rigui</name>
    <dbReference type="NCBI Taxonomy" id="1282858"/>
    <lineage>
        <taxon>Bacteria</taxon>
        <taxon>Pseudomonadati</taxon>
        <taxon>Pseudomonadota</taxon>
        <taxon>Alphaproteobacteria</taxon>
        <taxon>Sphingomonadales</taxon>
        <taxon>Sphingomonadaceae</taxon>
        <taxon>Sphingorhabdus</taxon>
    </lineage>
</organism>
<sequence>MNAITTPRWLTWVSILFLLWNLMGVGAFVSQWTMSATDIAALPQIERDLWVSMPGWAWAAYAIGVAVGTLGAIGLILRKYWAPLAFSFSLIAIIIQFSYPFLIASGAQTDIAMLAFPMFIIVMAVVQWQLSRHWQRKGWLA</sequence>
<protein>
    <recommendedName>
        <fullName evidence="4">Sugar transporter</fullName>
    </recommendedName>
</protein>
<evidence type="ECO:0000256" key="1">
    <source>
        <dbReference type="SAM" id="Phobius"/>
    </source>
</evidence>
<proteinExistence type="predicted"/>
<feature type="transmembrane region" description="Helical" evidence="1">
    <location>
        <begin position="9"/>
        <end position="29"/>
    </location>
</feature>
<evidence type="ECO:0000313" key="3">
    <source>
        <dbReference type="Proteomes" id="UP000581447"/>
    </source>
</evidence>
<feature type="transmembrane region" description="Helical" evidence="1">
    <location>
        <begin position="111"/>
        <end position="130"/>
    </location>
</feature>
<feature type="transmembrane region" description="Helical" evidence="1">
    <location>
        <begin position="56"/>
        <end position="77"/>
    </location>
</feature>
<dbReference type="RefSeq" id="WP_183939360.1">
    <property type="nucleotide sequence ID" value="NZ_BAABBG010000001.1"/>
</dbReference>
<name>A0A840AYG9_9SPHN</name>
<comment type="caution">
    <text evidence="2">The sequence shown here is derived from an EMBL/GenBank/DDBJ whole genome shotgun (WGS) entry which is preliminary data.</text>
</comment>
<keyword evidence="1" id="KW-0812">Transmembrane</keyword>
<dbReference type="EMBL" id="JACIEA010000001">
    <property type="protein sequence ID" value="MBB3942067.1"/>
    <property type="molecule type" value="Genomic_DNA"/>
</dbReference>